<feature type="compositionally biased region" description="Basic and acidic residues" evidence="3">
    <location>
        <begin position="949"/>
        <end position="973"/>
    </location>
</feature>
<dbReference type="SUPFAM" id="SSF52799">
    <property type="entry name" value="(Phosphotyrosine protein) phosphatases II"/>
    <property type="match status" value="1"/>
</dbReference>
<feature type="compositionally biased region" description="Polar residues" evidence="3">
    <location>
        <begin position="131"/>
        <end position="145"/>
    </location>
</feature>
<evidence type="ECO:0000256" key="3">
    <source>
        <dbReference type="SAM" id="MobiDB-lite"/>
    </source>
</evidence>
<feature type="compositionally biased region" description="Basic and acidic residues" evidence="3">
    <location>
        <begin position="1004"/>
        <end position="1016"/>
    </location>
</feature>
<feature type="domain" description="Tyrosine-protein phosphatase" evidence="4">
    <location>
        <begin position="598"/>
        <end position="861"/>
    </location>
</feature>
<dbReference type="EMBL" id="CP143791">
    <property type="protein sequence ID" value="WVN91049.1"/>
    <property type="molecule type" value="Genomic_DNA"/>
</dbReference>
<evidence type="ECO:0000313" key="7">
    <source>
        <dbReference type="EMBL" id="WVN91049.1"/>
    </source>
</evidence>
<organism evidence="7 8">
    <name type="scientific">Cryptococcus depauperatus CBS 7841</name>
    <dbReference type="NCBI Taxonomy" id="1295531"/>
    <lineage>
        <taxon>Eukaryota</taxon>
        <taxon>Fungi</taxon>
        <taxon>Dikarya</taxon>
        <taxon>Basidiomycota</taxon>
        <taxon>Agaricomycotina</taxon>
        <taxon>Tremellomycetes</taxon>
        <taxon>Tremellales</taxon>
        <taxon>Cryptococcaceae</taxon>
        <taxon>Cryptococcus</taxon>
    </lineage>
</organism>
<evidence type="ECO:0000256" key="1">
    <source>
        <dbReference type="ARBA" id="ARBA00009649"/>
    </source>
</evidence>
<feature type="compositionally biased region" description="Polar residues" evidence="3">
    <location>
        <begin position="210"/>
        <end position="240"/>
    </location>
</feature>
<evidence type="ECO:0000259" key="6">
    <source>
        <dbReference type="PROSITE" id="PS50206"/>
    </source>
</evidence>
<dbReference type="PRINTS" id="PR00700">
    <property type="entry name" value="PRTYPHPHTASE"/>
</dbReference>
<feature type="region of interest" description="Disordered" evidence="3">
    <location>
        <begin position="174"/>
        <end position="240"/>
    </location>
</feature>
<dbReference type="PROSITE" id="PS50206">
    <property type="entry name" value="RHODANESE_3"/>
    <property type="match status" value="1"/>
</dbReference>
<protein>
    <recommendedName>
        <fullName evidence="2">protein-tyrosine-phosphatase</fullName>
        <ecNumber evidence="2">3.1.3.48</ecNumber>
    </recommendedName>
</protein>
<feature type="region of interest" description="Disordered" evidence="3">
    <location>
        <begin position="1082"/>
        <end position="1142"/>
    </location>
</feature>
<evidence type="ECO:0000259" key="5">
    <source>
        <dbReference type="PROSITE" id="PS50056"/>
    </source>
</evidence>
<dbReference type="InterPro" id="IPR016130">
    <property type="entry name" value="Tyr_Pase_AS"/>
</dbReference>
<feature type="domain" description="Rhodanese" evidence="6">
    <location>
        <begin position="260"/>
        <end position="375"/>
    </location>
</feature>
<keyword evidence="8" id="KW-1185">Reference proteome</keyword>
<reference evidence="7" key="3">
    <citation type="submission" date="2024-01" db="EMBL/GenBank/DDBJ databases">
        <authorList>
            <person name="Coelho M.A."/>
            <person name="David-Palma M."/>
            <person name="Shea T."/>
            <person name="Sun S."/>
            <person name="Cuomo C.A."/>
            <person name="Heitman J."/>
        </authorList>
    </citation>
    <scope>NUCLEOTIDE SEQUENCE</scope>
    <source>
        <strain evidence="7">CBS 7841</strain>
    </source>
</reference>
<sequence>MAQGADSGESGESGQAAFIGEMETGLSDDSRGEVKTPVSVLSTKTSDQSFSFHAQPNTEIHRQRFHSRLPPQIRQTRCRYQRFPSVAPLPSSSNSPWNALASTSGLPTPFIEGPVGRNSPHLGRPFERLNIGSSNPATSPPQDTTPLVGGNDEPPPARGLSMETLMRYKAIATSANKPLENGNDTRVTSPEPLPTNRRKGSLPISFIPKHSSTTTLHSMKSSSPLVPLGRSQSLSPNPSASQTQILLKAASPAQLSALLSKSSTLILDVRPPSSFQISHIPSSHSLPIPSTLLRRPAFTLSKLTPMLVPSSMRQISEWRQKNDIILIDADSVNVSVGGVLEGVAGKFLREGYEGNLWFVKGGHAAIKSNGTIPLVSDEDKEGRQFQDGDTRTDSQQGLMGGRLASSAFSQESTGGGSKSQRQRPPRGLTMPATPSLSFQSNPFGSNLVLGTTAIKHPAVSKEFDSSTTTLNNDDFRRTKMQPANPFFDNIRQNLELCHGDITERIPLNLPNHIHQRADQFPNWLKELVRMPEKDSMEELAKQFYELELHEQKRLQAVMEWHARESGDIVQESKSYGAQPPKGRQERKGWGWAVQRKSDMEELQRLMKSEGIENNKHFPFSITAGVERGTKNRYKNIWPYDFSRVRLESPPDKDSDYINASFVQPLGTSRRYIATQGPLDATYRDFWTLIWEQNVRVIVMITKQYEGGLLKCGKYWAEQTYGPFTLKLIRQTGGEDKAAPVTSAGFDFGFAASTPRTPTFSSDGEKNIKRVFSLYRNDKPNESPRTIAQIQCVGWPDFDVPETPDTLLNLIEEVNQTITEVIPDKTNTKADEPPIVVHCSAGVGRTGSFIVVDAVLDGLRSEMFGQHPSGQSLTSGLHDPKATPRYSQSVPALGQLSSNPQVTSSTPSLSMRSALSEPTIAMQYTASPGPINTDIDDQFNSNLTFPDLQQPRKDSMEVDQPKVKNHHDKDLDSQGRFIEDTSAHGDDNLKRPSFASTHNISDRLSAESNLKKRDFGEAHPTARSNVHRKPSSLSQMDKPVPCVLEGMRVQRMSLVQTLRQYLFCHRAIIYHYIRMLDEIDGTRQNPRPLSKPIQDRSETQSGDSGSGRSIVTADSSGTSLPSIGTGFGSGSGSGSGTWTDLTTGSPLGDCGSASDTTTDIAVSSLNGSVTVDDESHAKRRASPTEIHPDVVLAVDEQTGLTKRPSFKKMKPALQGITKGSVRWKVDSEAIVDDKK</sequence>
<comment type="similarity">
    <text evidence="1">Belongs to the protein-tyrosine phosphatase family. Non-receptor class subfamily.</text>
</comment>
<evidence type="ECO:0000259" key="4">
    <source>
        <dbReference type="PROSITE" id="PS50055"/>
    </source>
</evidence>
<dbReference type="Gene3D" id="3.90.190.10">
    <property type="entry name" value="Protein tyrosine phosphatase superfamily"/>
    <property type="match status" value="2"/>
</dbReference>
<dbReference type="Pfam" id="PF00102">
    <property type="entry name" value="Y_phosphatase"/>
    <property type="match status" value="1"/>
</dbReference>
<dbReference type="Gene3D" id="3.40.250.10">
    <property type="entry name" value="Rhodanese-like domain"/>
    <property type="match status" value="1"/>
</dbReference>
<dbReference type="EC" id="3.1.3.48" evidence="2"/>
<dbReference type="Pfam" id="PF00581">
    <property type="entry name" value="Rhodanese"/>
    <property type="match status" value="1"/>
</dbReference>
<feature type="domain" description="Tyrosine specific protein phosphatases" evidence="5">
    <location>
        <begin position="807"/>
        <end position="854"/>
    </location>
</feature>
<dbReference type="InterPro" id="IPR000242">
    <property type="entry name" value="PTP_cat"/>
</dbReference>
<feature type="compositionally biased region" description="Polar residues" evidence="3">
    <location>
        <begin position="1098"/>
        <end position="1121"/>
    </location>
</feature>
<dbReference type="PROSITE" id="PS50055">
    <property type="entry name" value="TYR_PHOSPHATASE_PTP"/>
    <property type="match status" value="1"/>
</dbReference>
<feature type="compositionally biased region" description="Gly residues" evidence="3">
    <location>
        <begin position="1124"/>
        <end position="1134"/>
    </location>
</feature>
<feature type="region of interest" description="Disordered" evidence="3">
    <location>
        <begin position="1"/>
        <end position="55"/>
    </location>
</feature>
<feature type="compositionally biased region" description="Basic and acidic residues" evidence="3">
    <location>
        <begin position="380"/>
        <end position="392"/>
    </location>
</feature>
<dbReference type="KEGG" id="cdep:91090504"/>
<dbReference type="GO" id="GO:0004725">
    <property type="term" value="F:protein tyrosine phosphatase activity"/>
    <property type="evidence" value="ECO:0007669"/>
    <property type="project" value="UniProtKB-EC"/>
</dbReference>
<dbReference type="RefSeq" id="XP_066071749.1">
    <property type="nucleotide sequence ID" value="XM_066215652.1"/>
</dbReference>
<feature type="region of interest" description="Disordered" evidence="3">
    <location>
        <begin position="866"/>
        <end position="973"/>
    </location>
</feature>
<dbReference type="PANTHER" id="PTHR19134:SF561">
    <property type="entry name" value="PROTEIN TYROSINE PHOSPHATASE 36E, ISOFORM A"/>
    <property type="match status" value="1"/>
</dbReference>
<dbReference type="CDD" id="cd18533">
    <property type="entry name" value="PTP_fungal"/>
    <property type="match status" value="1"/>
</dbReference>
<feature type="region of interest" description="Disordered" evidence="3">
    <location>
        <begin position="372"/>
        <end position="439"/>
    </location>
</feature>
<accession>A0AAJ8JZ41</accession>
<dbReference type="SMART" id="SM00404">
    <property type="entry name" value="PTPc_motif"/>
    <property type="match status" value="1"/>
</dbReference>
<dbReference type="PROSITE" id="PS00383">
    <property type="entry name" value="TYR_PHOSPHATASE_1"/>
    <property type="match status" value="1"/>
</dbReference>
<dbReference type="PROSITE" id="PS50056">
    <property type="entry name" value="TYR_PHOSPHATASE_2"/>
    <property type="match status" value="1"/>
</dbReference>
<dbReference type="PANTHER" id="PTHR19134">
    <property type="entry name" value="RECEPTOR-TYPE TYROSINE-PROTEIN PHOSPHATASE"/>
    <property type="match status" value="1"/>
</dbReference>
<reference evidence="7" key="2">
    <citation type="journal article" date="2022" name="Elife">
        <title>Obligate sexual reproduction of a homothallic fungus closely related to the Cryptococcus pathogenic species complex.</title>
        <authorList>
            <person name="Passer A.R."/>
            <person name="Clancey S.A."/>
            <person name="Shea T."/>
            <person name="David-Palma M."/>
            <person name="Averette A.F."/>
            <person name="Boekhout T."/>
            <person name="Porcel B.M."/>
            <person name="Nowrousian M."/>
            <person name="Cuomo C.A."/>
            <person name="Sun S."/>
            <person name="Heitman J."/>
            <person name="Coelho M.A."/>
        </authorList>
    </citation>
    <scope>NUCLEOTIDE SEQUENCE</scope>
    <source>
        <strain evidence="7">CBS 7841</strain>
    </source>
</reference>
<dbReference type="Proteomes" id="UP000094043">
    <property type="component" value="Chromosome 8"/>
</dbReference>
<dbReference type="SUPFAM" id="SSF52821">
    <property type="entry name" value="Rhodanese/Cell cycle control phosphatase"/>
    <property type="match status" value="1"/>
</dbReference>
<dbReference type="InterPro" id="IPR029021">
    <property type="entry name" value="Prot-tyrosine_phosphatase-like"/>
</dbReference>
<name>A0AAJ8JZ41_9TREE</name>
<feature type="region of interest" description="Disordered" evidence="3">
    <location>
        <begin position="115"/>
        <end position="159"/>
    </location>
</feature>
<evidence type="ECO:0000313" key="8">
    <source>
        <dbReference type="Proteomes" id="UP000094043"/>
    </source>
</evidence>
<reference evidence="7" key="1">
    <citation type="submission" date="2016-06" db="EMBL/GenBank/DDBJ databases">
        <authorList>
            <person name="Cuomo C."/>
            <person name="Litvintseva A."/>
            <person name="Heitman J."/>
            <person name="Chen Y."/>
            <person name="Sun S."/>
            <person name="Springer D."/>
            <person name="Dromer F."/>
            <person name="Young S."/>
            <person name="Zeng Q."/>
            <person name="Chapman S."/>
            <person name="Gujja S."/>
            <person name="Saif S."/>
            <person name="Birren B."/>
        </authorList>
    </citation>
    <scope>NUCLEOTIDE SEQUENCE</scope>
    <source>
        <strain evidence="7">CBS 7841</strain>
    </source>
</reference>
<dbReference type="SMART" id="SM00194">
    <property type="entry name" value="PTPc"/>
    <property type="match status" value="1"/>
</dbReference>
<feature type="compositionally biased region" description="Polar residues" evidence="3">
    <location>
        <begin position="39"/>
        <end position="55"/>
    </location>
</feature>
<dbReference type="InterPro" id="IPR001763">
    <property type="entry name" value="Rhodanese-like_dom"/>
</dbReference>
<feature type="compositionally biased region" description="Polar residues" evidence="3">
    <location>
        <begin position="884"/>
        <end position="912"/>
    </location>
</feature>
<dbReference type="InterPro" id="IPR003595">
    <property type="entry name" value="Tyr_Pase_cat"/>
</dbReference>
<dbReference type="GeneID" id="91090504"/>
<dbReference type="InterPro" id="IPR050348">
    <property type="entry name" value="Protein-Tyr_Phosphatase"/>
</dbReference>
<evidence type="ECO:0000256" key="2">
    <source>
        <dbReference type="ARBA" id="ARBA00013064"/>
    </source>
</evidence>
<proteinExistence type="inferred from homology"/>
<dbReference type="InterPro" id="IPR036873">
    <property type="entry name" value="Rhodanese-like_dom_sf"/>
</dbReference>
<dbReference type="InterPro" id="IPR000387">
    <property type="entry name" value="Tyr_Pase_dom"/>
</dbReference>
<gene>
    <name evidence="7" type="ORF">L203_106296</name>
</gene>
<feature type="region of interest" description="Disordered" evidence="3">
    <location>
        <begin position="1004"/>
        <end position="1037"/>
    </location>
</feature>
<dbReference type="AlphaFoldDB" id="A0AAJ8JZ41"/>